<name>A0ABD3V245_SINWO</name>
<dbReference type="SUPFAM" id="SSF51419">
    <property type="entry name" value="PLP-binding barrel"/>
    <property type="match status" value="1"/>
</dbReference>
<dbReference type="InterPro" id="IPR022653">
    <property type="entry name" value="De-COase2_pyr-phos_BS"/>
</dbReference>
<comment type="catalytic activity">
    <reaction evidence="10">
        <text>L-ornithine + H(+) = putrescine + CO2</text>
        <dbReference type="Rhea" id="RHEA:22964"/>
        <dbReference type="ChEBI" id="CHEBI:15378"/>
        <dbReference type="ChEBI" id="CHEBI:16526"/>
        <dbReference type="ChEBI" id="CHEBI:46911"/>
        <dbReference type="ChEBI" id="CHEBI:326268"/>
        <dbReference type="EC" id="4.1.1.17"/>
    </reaction>
</comment>
<dbReference type="PRINTS" id="PR01182">
    <property type="entry name" value="ORNDCRBXLASE"/>
</dbReference>
<evidence type="ECO:0000256" key="11">
    <source>
        <dbReference type="PIRSR" id="PIRSR600183-50"/>
    </source>
</evidence>
<comment type="function">
    <text evidence="8">Catalyzes the first and rate-limiting step of polyamine biosynthesis that converts ornithine into putrescine, which is the precursor for the polyamines, spermidine and spermine. Polyamines are essential for cell proliferation and are implicated in cellular processes, ranging from DNA replication to apoptosis.</text>
</comment>
<accession>A0ABD3V245</accession>
<dbReference type="Proteomes" id="UP001634394">
    <property type="component" value="Unassembled WGS sequence"/>
</dbReference>
<evidence type="ECO:0000256" key="7">
    <source>
        <dbReference type="ARBA" id="ARBA00034138"/>
    </source>
</evidence>
<evidence type="ECO:0000256" key="5">
    <source>
        <dbReference type="ARBA" id="ARBA00023239"/>
    </source>
</evidence>
<dbReference type="PROSITE" id="PS00878">
    <property type="entry name" value="ODR_DC_2_1"/>
    <property type="match status" value="1"/>
</dbReference>
<organism evidence="13 14">
    <name type="scientific">Sinanodonta woodiana</name>
    <name type="common">Chinese pond mussel</name>
    <name type="synonym">Anodonta woodiana</name>
    <dbReference type="NCBI Taxonomy" id="1069815"/>
    <lineage>
        <taxon>Eukaryota</taxon>
        <taxon>Metazoa</taxon>
        <taxon>Spiralia</taxon>
        <taxon>Lophotrochozoa</taxon>
        <taxon>Mollusca</taxon>
        <taxon>Bivalvia</taxon>
        <taxon>Autobranchia</taxon>
        <taxon>Heteroconchia</taxon>
        <taxon>Palaeoheterodonta</taxon>
        <taxon>Unionida</taxon>
        <taxon>Unionoidea</taxon>
        <taxon>Unionidae</taxon>
        <taxon>Unioninae</taxon>
        <taxon>Sinanodonta</taxon>
    </lineage>
</organism>
<feature type="active site" description="Proton donor" evidence="11">
    <location>
        <position position="372"/>
    </location>
</feature>
<comment type="cofactor">
    <cofactor evidence="1 11">
        <name>pyridoxal 5'-phosphate</name>
        <dbReference type="ChEBI" id="CHEBI:597326"/>
    </cofactor>
</comment>
<evidence type="ECO:0000259" key="12">
    <source>
        <dbReference type="Pfam" id="PF02784"/>
    </source>
</evidence>
<evidence type="ECO:0000256" key="6">
    <source>
        <dbReference type="ARBA" id="ARBA00034115"/>
    </source>
</evidence>
<dbReference type="PANTHER" id="PTHR11482:SF6">
    <property type="entry name" value="ORNITHINE DECARBOXYLASE 1-RELATED"/>
    <property type="match status" value="1"/>
</dbReference>
<comment type="pathway">
    <text evidence="6">Amine and polyamine biosynthesis; putrescine biosynthesis via L-ornithine pathway; putrescine from L-ornithine: step 1/1.</text>
</comment>
<proteinExistence type="inferred from homology"/>
<keyword evidence="4" id="KW-0620">Polyamine biosynthesis</keyword>
<gene>
    <name evidence="13" type="ORF">ACJMK2_014929</name>
</gene>
<comment type="similarity">
    <text evidence="2">Belongs to the Orn/Lys/Arg decarboxylase class-II family.</text>
</comment>
<evidence type="ECO:0000313" key="14">
    <source>
        <dbReference type="Proteomes" id="UP001634394"/>
    </source>
</evidence>
<sequence>MSDNAREHVLIGDNYDVEIVSSDTQTKALLVEKVVEIEKQGHDRSLVLADLGHIIQKHKRWERTLPRVKPYYAVKCNSTYPVLKILSDLGVNFECSSQAAIMSILELNVHPSRIAFSNIIKPKSSILYAAQNGIELMTFDNEEELHKIKSVHATAKLLLRLKPEGTMKVKVDLSKTSGCFAYESQDLLLAAKLCQLDVVGVSFNMGSGCEDSSGFHEMIRVAREVFNMGFELGFKMTMLDIGGGFPGTDTSKANFEEMSSVINKALDTHFPEKELYIMAESGRYFVASAFTLATHIMGKRTVKQYPGNKEGHMDDIKDHQMVEEKMYYINDGVFQSFMYYALFHAETELTPFALKDTESVTLFKSTLWGSTCANVDCIMEGVLLPDLHSGDWMYFPNMGAYTSTMATTFNGMLKPMVCYFCRKDAWATLNSQLINS</sequence>
<dbReference type="Pfam" id="PF02784">
    <property type="entry name" value="Orn_Arg_deC_N"/>
    <property type="match status" value="1"/>
</dbReference>
<dbReference type="Gene3D" id="2.40.37.10">
    <property type="entry name" value="Lyase, Ornithine Decarboxylase, Chain A, domain 1"/>
    <property type="match status" value="1"/>
</dbReference>
<evidence type="ECO:0000256" key="2">
    <source>
        <dbReference type="ARBA" id="ARBA00008872"/>
    </source>
</evidence>
<dbReference type="EMBL" id="JBJQND010000014">
    <property type="protein sequence ID" value="KAL3855724.1"/>
    <property type="molecule type" value="Genomic_DNA"/>
</dbReference>
<evidence type="ECO:0000256" key="8">
    <source>
        <dbReference type="ARBA" id="ARBA00037173"/>
    </source>
</evidence>
<comment type="subunit">
    <text evidence="9">Homodimer. Only the dimer is catalytically active, as the active sites are constructed of residues from both monomers.</text>
</comment>
<reference evidence="13 14" key="1">
    <citation type="submission" date="2024-11" db="EMBL/GenBank/DDBJ databases">
        <title>Chromosome-level genome assembly of the freshwater bivalve Anodonta woodiana.</title>
        <authorList>
            <person name="Chen X."/>
        </authorList>
    </citation>
    <scope>NUCLEOTIDE SEQUENCE [LARGE SCALE GENOMIC DNA]</scope>
    <source>
        <strain evidence="13">MN2024</strain>
        <tissue evidence="13">Gills</tissue>
    </source>
</reference>
<evidence type="ECO:0000256" key="9">
    <source>
        <dbReference type="ARBA" id="ARBA00046672"/>
    </source>
</evidence>
<keyword evidence="3 11" id="KW-0663">Pyridoxal phosphate</keyword>
<dbReference type="SUPFAM" id="SSF50621">
    <property type="entry name" value="Alanine racemase C-terminal domain-like"/>
    <property type="match status" value="1"/>
</dbReference>
<feature type="modified residue" description="N6-(pyridoxal phosphate)lysine" evidence="11">
    <location>
        <position position="75"/>
    </location>
</feature>
<dbReference type="InterPro" id="IPR029066">
    <property type="entry name" value="PLP-binding_barrel"/>
</dbReference>
<evidence type="ECO:0000256" key="4">
    <source>
        <dbReference type="ARBA" id="ARBA00023115"/>
    </source>
</evidence>
<dbReference type="PRINTS" id="PR01179">
    <property type="entry name" value="ODADCRBXLASE"/>
</dbReference>
<dbReference type="InterPro" id="IPR009006">
    <property type="entry name" value="Ala_racemase/Decarboxylase_C"/>
</dbReference>
<dbReference type="GO" id="GO:0006596">
    <property type="term" value="P:polyamine biosynthetic process"/>
    <property type="evidence" value="ECO:0007669"/>
    <property type="project" value="UniProtKB-KW"/>
</dbReference>
<protein>
    <recommendedName>
        <fullName evidence="7">ornithine decarboxylase</fullName>
        <ecNumber evidence="7">4.1.1.17</ecNumber>
    </recommendedName>
</protein>
<evidence type="ECO:0000256" key="1">
    <source>
        <dbReference type="ARBA" id="ARBA00001933"/>
    </source>
</evidence>
<dbReference type="InterPro" id="IPR022644">
    <property type="entry name" value="De-COase2_N"/>
</dbReference>
<dbReference type="InterPro" id="IPR000183">
    <property type="entry name" value="Orn/DAP/Arg_de-COase"/>
</dbReference>
<evidence type="ECO:0000313" key="13">
    <source>
        <dbReference type="EMBL" id="KAL3855724.1"/>
    </source>
</evidence>
<keyword evidence="5" id="KW-0456">Lyase</keyword>
<keyword evidence="14" id="KW-1185">Reference proteome</keyword>
<dbReference type="CDD" id="cd00622">
    <property type="entry name" value="PLPDE_III_ODC"/>
    <property type="match status" value="1"/>
</dbReference>
<dbReference type="AlphaFoldDB" id="A0ABD3V245"/>
<dbReference type="PANTHER" id="PTHR11482">
    <property type="entry name" value="ARGININE/DIAMINOPIMELATE/ORNITHINE DECARBOXYLASE"/>
    <property type="match status" value="1"/>
</dbReference>
<dbReference type="InterPro" id="IPR002433">
    <property type="entry name" value="Orn_de-COase"/>
</dbReference>
<comment type="caution">
    <text evidence="13">The sequence shown here is derived from an EMBL/GenBank/DDBJ whole genome shotgun (WGS) entry which is preliminary data.</text>
</comment>
<evidence type="ECO:0000256" key="3">
    <source>
        <dbReference type="ARBA" id="ARBA00022898"/>
    </source>
</evidence>
<dbReference type="GO" id="GO:0004586">
    <property type="term" value="F:ornithine decarboxylase activity"/>
    <property type="evidence" value="ECO:0007669"/>
    <property type="project" value="UniProtKB-EC"/>
</dbReference>
<evidence type="ECO:0000256" key="10">
    <source>
        <dbReference type="ARBA" id="ARBA00049127"/>
    </source>
</evidence>
<dbReference type="FunFam" id="3.20.20.10:FF:000005">
    <property type="entry name" value="Ornithine decarboxylase"/>
    <property type="match status" value="1"/>
</dbReference>
<dbReference type="EC" id="4.1.1.17" evidence="7"/>
<feature type="domain" description="Orn/DAP/Arg decarboxylase 2 N-terminal" evidence="12">
    <location>
        <begin position="51"/>
        <end position="287"/>
    </location>
</feature>
<dbReference type="Gene3D" id="3.20.20.10">
    <property type="entry name" value="Alanine racemase"/>
    <property type="match status" value="1"/>
</dbReference>